<protein>
    <submittedName>
        <fullName evidence="3">Uncharacterized protein</fullName>
    </submittedName>
</protein>
<dbReference type="PROSITE" id="PS51203">
    <property type="entry name" value="CS"/>
    <property type="match status" value="1"/>
</dbReference>
<dbReference type="GO" id="GO:0051879">
    <property type="term" value="F:Hsp90 protein binding"/>
    <property type="evidence" value="ECO:0007669"/>
    <property type="project" value="InterPro"/>
</dbReference>
<gene>
    <name evidence="3" type="ORF">MS3_04011</name>
</gene>
<sequence>MLSHPLAYSISYSHKSTGDKNNPPWWILSVESRVCLYSYSRIILRAIRLRTCLVIVKQLLWAQRNDCLYITVVVSDVVNKTVNVKDNSLEFRAEAGKDKPIEYEVKLDFYGNVCTEKTKCPWLKTDFNRWKDEDDSEPDMDGNNFSNMLSQMSNFGDYGGDDGIDGDLDSDDEDLPDLEMPNADAKKSEENGTEEETEKKTPEEEALPVN</sequence>
<dbReference type="SUPFAM" id="SSF49764">
    <property type="entry name" value="HSP20-like chaperones"/>
    <property type="match status" value="1"/>
</dbReference>
<evidence type="ECO:0000256" key="2">
    <source>
        <dbReference type="SAM" id="MobiDB-lite"/>
    </source>
</evidence>
<dbReference type="InterPro" id="IPR008978">
    <property type="entry name" value="HSP20-like_chaperone"/>
</dbReference>
<dbReference type="AlphaFoldDB" id="A0A095ANF9"/>
<dbReference type="EMBL" id="KL250713">
    <property type="protein sequence ID" value="KGB35746.1"/>
    <property type="molecule type" value="Genomic_DNA"/>
</dbReference>
<dbReference type="PANTHER" id="PTHR22932">
    <property type="entry name" value="TELOMERASE-BINDING PROTEIN P23 HSP90 CO-CHAPERONE"/>
    <property type="match status" value="1"/>
</dbReference>
<dbReference type="PANTHER" id="PTHR22932:SF1">
    <property type="entry name" value="CO-CHAPERONE PROTEIN DAF-41"/>
    <property type="match status" value="1"/>
</dbReference>
<dbReference type="STRING" id="6185.A0A095ANF9"/>
<accession>A0A095ANF9</accession>
<dbReference type="GO" id="GO:0051087">
    <property type="term" value="F:protein-folding chaperone binding"/>
    <property type="evidence" value="ECO:0007669"/>
    <property type="project" value="TreeGrafter"/>
</dbReference>
<evidence type="ECO:0000313" key="3">
    <source>
        <dbReference type="EMBL" id="KGB35746.1"/>
    </source>
</evidence>
<dbReference type="InterPro" id="IPR007052">
    <property type="entry name" value="CS_dom"/>
</dbReference>
<feature type="region of interest" description="Disordered" evidence="2">
    <location>
        <begin position="131"/>
        <end position="210"/>
    </location>
</feature>
<dbReference type="CDD" id="cd06465">
    <property type="entry name" value="p23_hB-ind1_like"/>
    <property type="match status" value="1"/>
</dbReference>
<dbReference type="GO" id="GO:0005634">
    <property type="term" value="C:nucleus"/>
    <property type="evidence" value="ECO:0007669"/>
    <property type="project" value="TreeGrafter"/>
</dbReference>
<dbReference type="GO" id="GO:0006457">
    <property type="term" value="P:protein folding"/>
    <property type="evidence" value="ECO:0007669"/>
    <property type="project" value="TreeGrafter"/>
</dbReference>
<reference evidence="3" key="1">
    <citation type="journal article" date="2012" name="Nat. Genet.">
        <title>Whole-genome sequence of Schistosoma haematobium.</title>
        <authorList>
            <person name="Young N.D."/>
            <person name="Jex A.R."/>
            <person name="Li B."/>
            <person name="Liu S."/>
            <person name="Yang L."/>
            <person name="Xiong Z."/>
            <person name="Li Y."/>
            <person name="Cantacessi C."/>
            <person name="Hall R.S."/>
            <person name="Xu X."/>
            <person name="Chen F."/>
            <person name="Wu X."/>
            <person name="Zerlotini A."/>
            <person name="Oliveira G."/>
            <person name="Hofmann A."/>
            <person name="Zhang G."/>
            <person name="Fang X."/>
            <person name="Kang Y."/>
            <person name="Campbell B.E."/>
            <person name="Loukas A."/>
            <person name="Ranganathan S."/>
            <person name="Rollinson D."/>
            <person name="Rinaldi G."/>
            <person name="Brindley P.J."/>
            <person name="Yang H."/>
            <person name="Wang J."/>
            <person name="Wang J."/>
            <person name="Gasser R.B."/>
        </authorList>
    </citation>
    <scope>NUCLEOTIDE SEQUENCE [LARGE SCALE GENOMIC DNA]</scope>
</reference>
<proteinExistence type="inferred from homology"/>
<feature type="compositionally biased region" description="Acidic residues" evidence="2">
    <location>
        <begin position="159"/>
        <end position="177"/>
    </location>
</feature>
<dbReference type="Gene3D" id="2.60.40.790">
    <property type="match status" value="1"/>
</dbReference>
<comment type="similarity">
    <text evidence="1">Belongs to the p23/wos2 family.</text>
</comment>
<feature type="compositionally biased region" description="Polar residues" evidence="2">
    <location>
        <begin position="143"/>
        <end position="154"/>
    </location>
</feature>
<evidence type="ECO:0000256" key="1">
    <source>
        <dbReference type="ARBA" id="ARBA00025733"/>
    </source>
</evidence>
<dbReference type="GO" id="GO:0051131">
    <property type="term" value="P:chaperone-mediated protein complex assembly"/>
    <property type="evidence" value="ECO:0007669"/>
    <property type="project" value="TreeGrafter"/>
</dbReference>
<organism evidence="3">
    <name type="scientific">Schistosoma haematobium</name>
    <name type="common">Blood fluke</name>
    <dbReference type="NCBI Taxonomy" id="6185"/>
    <lineage>
        <taxon>Eukaryota</taxon>
        <taxon>Metazoa</taxon>
        <taxon>Spiralia</taxon>
        <taxon>Lophotrochozoa</taxon>
        <taxon>Platyhelminthes</taxon>
        <taxon>Trematoda</taxon>
        <taxon>Digenea</taxon>
        <taxon>Strigeidida</taxon>
        <taxon>Schistosomatoidea</taxon>
        <taxon>Schistosomatidae</taxon>
        <taxon>Schistosoma</taxon>
    </lineage>
</organism>
<dbReference type="InterPro" id="IPR045250">
    <property type="entry name" value="p23-like"/>
</dbReference>
<dbReference type="GO" id="GO:0005829">
    <property type="term" value="C:cytosol"/>
    <property type="evidence" value="ECO:0007669"/>
    <property type="project" value="TreeGrafter"/>
</dbReference>
<name>A0A095ANF9_SCHHA</name>